<dbReference type="PANTHER" id="PTHR33797">
    <property type="entry name" value="ORGANIC HYDROPEROXIDE RESISTANCE PROTEIN-LIKE"/>
    <property type="match status" value="1"/>
</dbReference>
<dbReference type="InterPro" id="IPR019953">
    <property type="entry name" value="OHR"/>
</dbReference>
<evidence type="ECO:0000313" key="2">
    <source>
        <dbReference type="EMBL" id="SFH50284.1"/>
    </source>
</evidence>
<protein>
    <submittedName>
        <fullName evidence="2">Peroxiredoxin, Ohr subfamily</fullName>
    </submittedName>
</protein>
<dbReference type="InterPro" id="IPR036102">
    <property type="entry name" value="OsmC/Ohrsf"/>
</dbReference>
<dbReference type="Pfam" id="PF02566">
    <property type="entry name" value="OsmC"/>
    <property type="match status" value="1"/>
</dbReference>
<dbReference type="OrthoDB" id="9797508at2"/>
<dbReference type="Gene3D" id="2.20.25.10">
    <property type="match status" value="1"/>
</dbReference>
<proteinExistence type="inferred from homology"/>
<organism evidence="2 3">
    <name type="scientific">Pedobacter insulae</name>
    <dbReference type="NCBI Taxonomy" id="414048"/>
    <lineage>
        <taxon>Bacteria</taxon>
        <taxon>Pseudomonadati</taxon>
        <taxon>Bacteroidota</taxon>
        <taxon>Sphingobacteriia</taxon>
        <taxon>Sphingobacteriales</taxon>
        <taxon>Sphingobacteriaceae</taxon>
        <taxon>Pedobacter</taxon>
    </lineage>
</organism>
<dbReference type="InterPro" id="IPR015946">
    <property type="entry name" value="KH_dom-like_a/b"/>
</dbReference>
<dbReference type="GO" id="GO:0006979">
    <property type="term" value="P:response to oxidative stress"/>
    <property type="evidence" value="ECO:0007669"/>
    <property type="project" value="InterPro"/>
</dbReference>
<reference evidence="2 3" key="1">
    <citation type="submission" date="2016-10" db="EMBL/GenBank/DDBJ databases">
        <authorList>
            <person name="de Groot N.N."/>
        </authorList>
    </citation>
    <scope>NUCLEOTIDE SEQUENCE [LARGE SCALE GENOMIC DNA]</scope>
    <source>
        <strain evidence="2 3">DSM 18684</strain>
    </source>
</reference>
<dbReference type="PANTHER" id="PTHR33797:SF2">
    <property type="entry name" value="ORGANIC HYDROPEROXIDE RESISTANCE PROTEIN-LIKE"/>
    <property type="match status" value="1"/>
</dbReference>
<dbReference type="EMBL" id="FOPP01000015">
    <property type="protein sequence ID" value="SFH50284.1"/>
    <property type="molecule type" value="Genomic_DNA"/>
</dbReference>
<dbReference type="SUPFAM" id="SSF82784">
    <property type="entry name" value="OsmC-like"/>
    <property type="match status" value="1"/>
</dbReference>
<accession>A0A1I3AJN0</accession>
<evidence type="ECO:0000313" key="3">
    <source>
        <dbReference type="Proteomes" id="UP000199666"/>
    </source>
</evidence>
<dbReference type="NCBIfam" id="TIGR03561">
    <property type="entry name" value="organ_hyd_perox"/>
    <property type="match status" value="1"/>
</dbReference>
<evidence type="ECO:0000256" key="1">
    <source>
        <dbReference type="ARBA" id="ARBA00007378"/>
    </source>
</evidence>
<dbReference type="AlphaFoldDB" id="A0A1I3AJN0"/>
<dbReference type="STRING" id="414048.SAMN04489864_11551"/>
<comment type="similarity">
    <text evidence="1">Belongs to the OsmC/Ohr family.</text>
</comment>
<keyword evidence="3" id="KW-1185">Reference proteome</keyword>
<dbReference type="Gene3D" id="3.30.300.20">
    <property type="match status" value="1"/>
</dbReference>
<sequence>MEKLYTASVTAIGGRDGHIKSSDGMLDLALRKPKELEGQGGATNPEQLFAAAWGACYLGALGSVAAHDGIDITDAHVNVQVSFNKDGNGFALSADLDVHIPGLAHDEAQQLADKAHKTCPYSKATRGNIEVRVTAV</sequence>
<dbReference type="InterPro" id="IPR003718">
    <property type="entry name" value="OsmC/Ohr_fam"/>
</dbReference>
<name>A0A1I3AJN0_9SPHI</name>
<dbReference type="Proteomes" id="UP000199666">
    <property type="component" value="Unassembled WGS sequence"/>
</dbReference>
<dbReference type="RefSeq" id="WP_090998130.1">
    <property type="nucleotide sequence ID" value="NZ_FOPP01000015.1"/>
</dbReference>
<gene>
    <name evidence="2" type="ORF">SAMN04489864_11551</name>
</gene>